<dbReference type="Proteomes" id="UP000184212">
    <property type="component" value="Unassembled WGS sequence"/>
</dbReference>
<feature type="signal peptide" evidence="1">
    <location>
        <begin position="1"/>
        <end position="22"/>
    </location>
</feature>
<dbReference type="OrthoDB" id="2485468at2"/>
<proteinExistence type="predicted"/>
<gene>
    <name evidence="2" type="ORF">SAMN04488109_3636</name>
</gene>
<dbReference type="PANTHER" id="PTHR37841">
    <property type="entry name" value="GLR2918 PROTEIN"/>
    <property type="match status" value="1"/>
</dbReference>
<reference evidence="2 3" key="1">
    <citation type="submission" date="2016-11" db="EMBL/GenBank/DDBJ databases">
        <authorList>
            <person name="Jaros S."/>
            <person name="Januszkiewicz K."/>
            <person name="Wedrychowicz H."/>
        </authorList>
    </citation>
    <scope>NUCLEOTIDE SEQUENCE [LARGE SCALE GENOMIC DNA]</scope>
    <source>
        <strain evidence="2 3">DSM 24574</strain>
    </source>
</reference>
<evidence type="ECO:0000313" key="3">
    <source>
        <dbReference type="Proteomes" id="UP000184212"/>
    </source>
</evidence>
<dbReference type="STRING" id="947013.SAMN04488109_3636"/>
<dbReference type="PANTHER" id="PTHR37841:SF1">
    <property type="entry name" value="DUF3298 DOMAIN-CONTAINING PROTEIN"/>
    <property type="match status" value="1"/>
</dbReference>
<feature type="chain" id="PRO_5009913591" evidence="1">
    <location>
        <begin position="23"/>
        <end position="859"/>
    </location>
</feature>
<organism evidence="2 3">
    <name type="scientific">Chryseolinea serpens</name>
    <dbReference type="NCBI Taxonomy" id="947013"/>
    <lineage>
        <taxon>Bacteria</taxon>
        <taxon>Pseudomonadati</taxon>
        <taxon>Bacteroidota</taxon>
        <taxon>Cytophagia</taxon>
        <taxon>Cytophagales</taxon>
        <taxon>Fulvivirgaceae</taxon>
        <taxon>Chryseolinea</taxon>
    </lineage>
</organism>
<name>A0A1M5RXM4_9BACT</name>
<evidence type="ECO:0000256" key="1">
    <source>
        <dbReference type="SAM" id="SignalP"/>
    </source>
</evidence>
<keyword evidence="3" id="KW-1185">Reference proteome</keyword>
<keyword evidence="1" id="KW-0732">Signal</keyword>
<dbReference type="RefSeq" id="WP_073136653.1">
    <property type="nucleotide sequence ID" value="NZ_FQWQ01000002.1"/>
</dbReference>
<dbReference type="Gene3D" id="1.25.40.10">
    <property type="entry name" value="Tetratricopeptide repeat domain"/>
    <property type="match status" value="1"/>
</dbReference>
<sequence length="859" mass="96653">MRSIYKFLPCVTALLITAGVVAQGVDQAKSNLRKQKWDKAYGQLRKAMTKDSLNTTAAYVMAEYFFTPANPAHQLDSAYRYVQHSLVDFQKTTAKQRERLKRFPLDSLVLIRLRQQIDSAAFARARTVHTEQAYVEFIAHFTTAQQREEASGLRDEVAYQDALLQNTHPAFAAYLDRYPQSARAREARTRYDRLFFESATRDQRLASYEIFLKDHPDTPHRREAEQNIFQLSTAAGSIESYENFLRSYPQSAYAGRARNILFHLLPEEQREGKFKGDSLRAVIDLEHNYLVPFLHAGQFGFMDKDGHEIIPAGMDELANDYRCGNVTDDVLVLPHNVVALNGAIIANEPALSVDDIGAGFLLMEKEGCATVIHKTGFAVGDGCMDDAKILNGKLLALKKDNGWSTWTLTGRQLMPNAWDEIHALKDVIVLKKQSAFTLVTIDHIAACAEQQQPVNGSEYQEVKPWPGDKIAVVTTEGPGVVDQSLHNYIRPARQTLTPAYFGATITNESGTRTVNATGETSPTFRRVIVQDPWTAVHDGMAWRLFAPATMTHQSPAFDSVTFAGPFALGMKKDSLRIYFSPRRYITLPQPLRTEFVPGQDSSSFLMVEQGDKKTIYNRAGQKLFTTPLEKIQYAGEGFFVVHKREKKGLLSSDGKPVLPTEYDAIGSVSHGVVSLLKATKFGLFDCRRKKLIAPGYSKNLVPYNDKVVVAYKNGAYGFVAWDGKPLDAIEFSEVRYWNDTAAFVKKGGQWMVYEIAGKQVLLDKVSTYKLIQDRPGEKLAIVQRDRHYGVINSRKGTVIPMTFSDIINVGSPGEPLYFTEKHVEEASIFVVIYYTAMGKMLRKEVYEQDDYDRIYCPDN</sequence>
<evidence type="ECO:0000313" key="2">
    <source>
        <dbReference type="EMBL" id="SHH31006.1"/>
    </source>
</evidence>
<dbReference type="AlphaFoldDB" id="A0A1M5RXM4"/>
<accession>A0A1M5RXM4</accession>
<protein>
    <submittedName>
        <fullName evidence="2">WG containing repeat-containing protein</fullName>
    </submittedName>
</protein>
<dbReference type="InterPro" id="IPR011990">
    <property type="entry name" value="TPR-like_helical_dom_sf"/>
</dbReference>
<dbReference type="EMBL" id="FQWQ01000002">
    <property type="protein sequence ID" value="SHH31006.1"/>
    <property type="molecule type" value="Genomic_DNA"/>
</dbReference>